<sequence>MVNPFRMETGLGVCAALDDTSGSASERFSAFDGSSSFFSVGVRSVSGGFVSVGDGFVSGLGSVSEKTETKLPNKIERDATNGRTRAFHKEASTADKRTLLKRILSFKKVPRYFSKDSIF</sequence>
<comment type="caution">
    <text evidence="1">The sequence shown here is derived from an EMBL/GenBank/DDBJ whole genome shotgun (WGS) entry which is preliminary data.</text>
</comment>
<accession>A0ABX9LYT3</accession>
<dbReference type="EMBL" id="QHCR01000009">
    <property type="protein sequence ID" value="RHX78079.1"/>
    <property type="molecule type" value="Genomic_DNA"/>
</dbReference>
<keyword evidence="2" id="KW-1185">Reference proteome</keyword>
<organism evidence="1 2">
    <name type="scientific">Leptospira yasudae</name>
    <dbReference type="NCBI Taxonomy" id="2202201"/>
    <lineage>
        <taxon>Bacteria</taxon>
        <taxon>Pseudomonadati</taxon>
        <taxon>Spirochaetota</taxon>
        <taxon>Spirochaetia</taxon>
        <taxon>Leptospirales</taxon>
        <taxon>Leptospiraceae</taxon>
        <taxon>Leptospira</taxon>
    </lineage>
</organism>
<evidence type="ECO:0000313" key="1">
    <source>
        <dbReference type="EMBL" id="RHX78079.1"/>
    </source>
</evidence>
<reference evidence="2" key="1">
    <citation type="submission" date="2018-05" db="EMBL/GenBank/DDBJ databases">
        <title>Leptospira yasudae sp. nov. and Leptospira stimsonii sp. nov., two pathogenic species of the genus Leptospira isolated from environmental sources.</title>
        <authorList>
            <person name="Casanovas-Massana A."/>
            <person name="Hamond C."/>
            <person name="Santos L.A."/>
            <person name="Hacker K.P."/>
            <person name="Balassiano I."/>
            <person name="Medeiros M.A."/>
            <person name="Reis M.G."/>
            <person name="Ko A.I."/>
            <person name="Wunder E.A."/>
        </authorList>
    </citation>
    <scope>NUCLEOTIDE SEQUENCE [LARGE SCALE GENOMIC DNA]</scope>
    <source>
        <strain evidence="2">B21</strain>
    </source>
</reference>
<gene>
    <name evidence="1" type="ORF">DLM77_18635</name>
</gene>
<proteinExistence type="predicted"/>
<evidence type="ECO:0000313" key="2">
    <source>
        <dbReference type="Proteomes" id="UP000285569"/>
    </source>
</evidence>
<reference evidence="1 2" key="2">
    <citation type="journal article" date="2020" name="Int. J. Syst. Evol. Microbiol.">
        <title>Leptospira yasudae sp. nov. and Leptospira stimsonii sp. nov., two new species of the pathogenic group isolated from environmental sources.</title>
        <authorList>
            <person name="Casanovas-Massana A."/>
            <person name="Hamond C."/>
            <person name="Santos L.A."/>
            <person name="de Oliveira D."/>
            <person name="Hacker K.P."/>
            <person name="Balassiano I."/>
            <person name="Costa F."/>
            <person name="Medeiros M.A."/>
            <person name="Reis M.G."/>
            <person name="Ko A.I."/>
            <person name="Wunder E.A."/>
        </authorList>
    </citation>
    <scope>NUCLEOTIDE SEQUENCE [LARGE SCALE GENOMIC DNA]</scope>
    <source>
        <strain evidence="1 2">B21</strain>
    </source>
</reference>
<dbReference type="Proteomes" id="UP000285569">
    <property type="component" value="Unassembled WGS sequence"/>
</dbReference>
<name>A0ABX9LYT3_9LEPT</name>
<protein>
    <submittedName>
        <fullName evidence="1">Uncharacterized protein</fullName>
    </submittedName>
</protein>